<reference evidence="11" key="1">
    <citation type="submission" date="2020-05" db="EMBL/GenBank/DDBJ databases">
        <title>WGS assembly of Panicum virgatum.</title>
        <authorList>
            <person name="Lovell J.T."/>
            <person name="Jenkins J."/>
            <person name="Shu S."/>
            <person name="Juenger T.E."/>
            <person name="Schmutz J."/>
        </authorList>
    </citation>
    <scope>NUCLEOTIDE SEQUENCE</scope>
    <source>
        <strain evidence="11">AP13</strain>
    </source>
</reference>
<dbReference type="Pfam" id="PF22215">
    <property type="entry name" value="MLKL_N"/>
    <property type="match status" value="1"/>
</dbReference>
<comment type="catalytic activity">
    <reaction evidence="7">
        <text>L-threonyl-[protein] + ATP = O-phospho-L-threonyl-[protein] + ADP + H(+)</text>
        <dbReference type="Rhea" id="RHEA:46608"/>
        <dbReference type="Rhea" id="RHEA-COMP:11060"/>
        <dbReference type="Rhea" id="RHEA-COMP:11605"/>
        <dbReference type="ChEBI" id="CHEBI:15378"/>
        <dbReference type="ChEBI" id="CHEBI:30013"/>
        <dbReference type="ChEBI" id="CHEBI:30616"/>
        <dbReference type="ChEBI" id="CHEBI:61977"/>
        <dbReference type="ChEBI" id="CHEBI:456216"/>
        <dbReference type="EC" id="2.7.11.1"/>
    </reaction>
</comment>
<keyword evidence="9" id="KW-1133">Transmembrane helix</keyword>
<dbReference type="PANTHER" id="PTHR35832:SF9">
    <property type="entry name" value="OS12G0276800 PROTEIN"/>
    <property type="match status" value="1"/>
</dbReference>
<dbReference type="GO" id="GO:0005524">
    <property type="term" value="F:ATP binding"/>
    <property type="evidence" value="ECO:0007669"/>
    <property type="project" value="UniProtKB-KW"/>
</dbReference>
<evidence type="ECO:0000256" key="2">
    <source>
        <dbReference type="ARBA" id="ARBA00022527"/>
    </source>
</evidence>
<dbReference type="PROSITE" id="PS50011">
    <property type="entry name" value="PROTEIN_KINASE_DOM"/>
    <property type="match status" value="1"/>
</dbReference>
<name>A0A8T0PAD3_PANVG</name>
<dbReference type="InterPro" id="IPR059179">
    <property type="entry name" value="MLKL-like_MCAfunc"/>
</dbReference>
<dbReference type="SUPFAM" id="SSF56112">
    <property type="entry name" value="Protein kinase-like (PK-like)"/>
    <property type="match status" value="1"/>
</dbReference>
<keyword evidence="9" id="KW-0812">Transmembrane</keyword>
<keyword evidence="5" id="KW-0418">Kinase</keyword>
<keyword evidence="9" id="KW-0472">Membrane</keyword>
<dbReference type="Proteomes" id="UP000823388">
    <property type="component" value="Chromosome 8N"/>
</dbReference>
<comment type="caution">
    <text evidence="11">The sequence shown here is derived from an EMBL/GenBank/DDBJ whole genome shotgun (WGS) entry which is preliminary data.</text>
</comment>
<dbReference type="InterPro" id="IPR036537">
    <property type="entry name" value="Adaptor_Cbl_N_dom_sf"/>
</dbReference>
<evidence type="ECO:0000256" key="6">
    <source>
        <dbReference type="ARBA" id="ARBA00022840"/>
    </source>
</evidence>
<evidence type="ECO:0000256" key="9">
    <source>
        <dbReference type="SAM" id="Phobius"/>
    </source>
</evidence>
<dbReference type="EC" id="2.7.11.1" evidence="1"/>
<dbReference type="GO" id="GO:0007166">
    <property type="term" value="P:cell surface receptor signaling pathway"/>
    <property type="evidence" value="ECO:0007669"/>
    <property type="project" value="InterPro"/>
</dbReference>
<keyword evidence="4" id="KW-0547">Nucleotide-binding</keyword>
<feature type="transmembrane region" description="Helical" evidence="9">
    <location>
        <begin position="108"/>
        <end position="130"/>
    </location>
</feature>
<dbReference type="AlphaFoldDB" id="A0A8T0PAD3"/>
<dbReference type="FunFam" id="1.10.510.10:FF:001023">
    <property type="entry name" value="Os07g0541700 protein"/>
    <property type="match status" value="1"/>
</dbReference>
<feature type="domain" description="Protein kinase" evidence="10">
    <location>
        <begin position="199"/>
        <end position="403"/>
    </location>
</feature>
<dbReference type="Gene3D" id="1.20.930.20">
    <property type="entry name" value="Adaptor protein Cbl, N-terminal domain"/>
    <property type="match status" value="1"/>
</dbReference>
<dbReference type="GO" id="GO:0004674">
    <property type="term" value="F:protein serine/threonine kinase activity"/>
    <property type="evidence" value="ECO:0007669"/>
    <property type="project" value="UniProtKB-KW"/>
</dbReference>
<evidence type="ECO:0000256" key="3">
    <source>
        <dbReference type="ARBA" id="ARBA00022679"/>
    </source>
</evidence>
<keyword evidence="12" id="KW-1185">Reference proteome</keyword>
<dbReference type="Pfam" id="PF00069">
    <property type="entry name" value="Pkinase"/>
    <property type="match status" value="1"/>
</dbReference>
<sequence>MADPVATEEKIVKIGLKIKDAVDKARHNEEDCREISKRAQRFSAILSQLQQTGTVADSPAMAGALEDLEETLQRALELVTACQERSSFRRLIAAGDMSKQLRRVQDDILNNVMLASFAINAHTIIVLLTIQAGGHPLPRQQQARGPIAFTDVLNNIHSTEDARSNLNGEENIVLTGNDATFAPLVALKNFSLSELKDAINGGNIIGQGGASLQFTRLFTYSELIFLQNFQYLPYMVIGVLMDGKVVAIKAFKGSHHEGWDWEHTHGQLLLASKLQYQNIVKVLGYGHKEVETQKSSSVIMRLLKHKNRPAKESDYFWVEEYVPNGTLHTKIHESRLDWASLSQILEGVAQGIHYLHEQHVVHMDLKPNNILLDSDMNPKIIDFEVSMVLNDDETTDDRIVGTV</sequence>
<accession>A0A8T0PAD3</accession>
<evidence type="ECO:0000256" key="5">
    <source>
        <dbReference type="ARBA" id="ARBA00022777"/>
    </source>
</evidence>
<dbReference type="InterPro" id="IPR000719">
    <property type="entry name" value="Prot_kinase_dom"/>
</dbReference>
<dbReference type="Gene3D" id="1.10.510.10">
    <property type="entry name" value="Transferase(Phosphotransferase) domain 1"/>
    <property type="match status" value="1"/>
</dbReference>
<evidence type="ECO:0000256" key="7">
    <source>
        <dbReference type="ARBA" id="ARBA00047899"/>
    </source>
</evidence>
<dbReference type="Gene3D" id="3.30.200.20">
    <property type="entry name" value="Phosphorylase Kinase, domain 1"/>
    <property type="match status" value="1"/>
</dbReference>
<protein>
    <recommendedName>
        <fullName evidence="1">non-specific serine/threonine protein kinase</fullName>
        <ecNumber evidence="1">2.7.11.1</ecNumber>
    </recommendedName>
</protein>
<dbReference type="InterPro" id="IPR054000">
    <property type="entry name" value="MLKL_N"/>
</dbReference>
<comment type="catalytic activity">
    <reaction evidence="8">
        <text>L-seryl-[protein] + ATP = O-phospho-L-seryl-[protein] + ADP + H(+)</text>
        <dbReference type="Rhea" id="RHEA:17989"/>
        <dbReference type="Rhea" id="RHEA-COMP:9863"/>
        <dbReference type="Rhea" id="RHEA-COMP:11604"/>
        <dbReference type="ChEBI" id="CHEBI:15378"/>
        <dbReference type="ChEBI" id="CHEBI:29999"/>
        <dbReference type="ChEBI" id="CHEBI:30616"/>
        <dbReference type="ChEBI" id="CHEBI:83421"/>
        <dbReference type="ChEBI" id="CHEBI:456216"/>
        <dbReference type="EC" id="2.7.11.1"/>
    </reaction>
</comment>
<dbReference type="CDD" id="cd21037">
    <property type="entry name" value="MLKL_NTD"/>
    <property type="match status" value="1"/>
</dbReference>
<dbReference type="SMART" id="SM00220">
    <property type="entry name" value="S_TKc"/>
    <property type="match status" value="1"/>
</dbReference>
<evidence type="ECO:0000313" key="11">
    <source>
        <dbReference type="EMBL" id="KAG2559187.1"/>
    </source>
</evidence>
<dbReference type="PROSITE" id="PS00108">
    <property type="entry name" value="PROTEIN_KINASE_ST"/>
    <property type="match status" value="1"/>
</dbReference>
<dbReference type="EMBL" id="CM029052">
    <property type="protein sequence ID" value="KAG2559187.1"/>
    <property type="molecule type" value="Genomic_DNA"/>
</dbReference>
<keyword evidence="6" id="KW-0067">ATP-binding</keyword>
<evidence type="ECO:0000313" key="12">
    <source>
        <dbReference type="Proteomes" id="UP000823388"/>
    </source>
</evidence>
<evidence type="ECO:0000256" key="8">
    <source>
        <dbReference type="ARBA" id="ARBA00048679"/>
    </source>
</evidence>
<gene>
    <name evidence="11" type="ORF">PVAP13_8NG296140</name>
</gene>
<dbReference type="PANTHER" id="PTHR35832">
    <property type="entry name" value="OS12G0248400 PROTEIN-RELATED"/>
    <property type="match status" value="1"/>
</dbReference>
<evidence type="ECO:0000256" key="4">
    <source>
        <dbReference type="ARBA" id="ARBA00022741"/>
    </source>
</evidence>
<dbReference type="InterPro" id="IPR008271">
    <property type="entry name" value="Ser/Thr_kinase_AS"/>
</dbReference>
<proteinExistence type="predicted"/>
<dbReference type="InterPro" id="IPR011009">
    <property type="entry name" value="Kinase-like_dom_sf"/>
</dbReference>
<keyword evidence="3" id="KW-0808">Transferase</keyword>
<keyword evidence="2" id="KW-0723">Serine/threonine-protein kinase</keyword>
<evidence type="ECO:0000259" key="10">
    <source>
        <dbReference type="PROSITE" id="PS50011"/>
    </source>
</evidence>
<organism evidence="11 12">
    <name type="scientific">Panicum virgatum</name>
    <name type="common">Blackwell switchgrass</name>
    <dbReference type="NCBI Taxonomy" id="38727"/>
    <lineage>
        <taxon>Eukaryota</taxon>
        <taxon>Viridiplantae</taxon>
        <taxon>Streptophyta</taxon>
        <taxon>Embryophyta</taxon>
        <taxon>Tracheophyta</taxon>
        <taxon>Spermatophyta</taxon>
        <taxon>Magnoliopsida</taxon>
        <taxon>Liliopsida</taxon>
        <taxon>Poales</taxon>
        <taxon>Poaceae</taxon>
        <taxon>PACMAD clade</taxon>
        <taxon>Panicoideae</taxon>
        <taxon>Panicodae</taxon>
        <taxon>Paniceae</taxon>
        <taxon>Panicinae</taxon>
        <taxon>Panicum</taxon>
        <taxon>Panicum sect. Hiantes</taxon>
    </lineage>
</organism>
<evidence type="ECO:0000256" key="1">
    <source>
        <dbReference type="ARBA" id="ARBA00012513"/>
    </source>
</evidence>